<sequence length="113" mass="12101">MITYLDRDLPWRTFTIPQSVPDVSLAGLYTGPAGSFLVLVRFPPGWARPARGHYTCDEEFVVLQGEIEVSGTPFRAGARGWFPAGSERSDSRSGGGALALAWFSGPAVWVAGG</sequence>
<dbReference type="EMBL" id="JBIASD010000021">
    <property type="protein sequence ID" value="MFF3669383.1"/>
    <property type="molecule type" value="Genomic_DNA"/>
</dbReference>
<dbReference type="Proteomes" id="UP001602013">
    <property type="component" value="Unassembled WGS sequence"/>
</dbReference>
<organism evidence="1 2">
    <name type="scientific">Microtetraspora malaysiensis</name>
    <dbReference type="NCBI Taxonomy" id="161358"/>
    <lineage>
        <taxon>Bacteria</taxon>
        <taxon>Bacillati</taxon>
        <taxon>Actinomycetota</taxon>
        <taxon>Actinomycetes</taxon>
        <taxon>Streptosporangiales</taxon>
        <taxon>Streptosporangiaceae</taxon>
        <taxon>Microtetraspora</taxon>
    </lineage>
</organism>
<dbReference type="RefSeq" id="WP_387415422.1">
    <property type="nucleotide sequence ID" value="NZ_CP191998.1"/>
</dbReference>
<dbReference type="InterPro" id="IPR014710">
    <property type="entry name" value="RmlC-like_jellyroll"/>
</dbReference>
<evidence type="ECO:0008006" key="3">
    <source>
        <dbReference type="Google" id="ProtNLM"/>
    </source>
</evidence>
<dbReference type="Gene3D" id="2.60.120.10">
    <property type="entry name" value="Jelly Rolls"/>
    <property type="match status" value="1"/>
</dbReference>
<gene>
    <name evidence="1" type="ORF">ACFYXI_27710</name>
</gene>
<dbReference type="InterPro" id="IPR011051">
    <property type="entry name" value="RmlC_Cupin_sf"/>
</dbReference>
<proteinExistence type="predicted"/>
<dbReference type="SUPFAM" id="SSF51182">
    <property type="entry name" value="RmlC-like cupins"/>
    <property type="match status" value="1"/>
</dbReference>
<name>A0ABW6SYN5_9ACTN</name>
<protein>
    <recommendedName>
        <fullName evidence="3">Cupin domain-containing protein</fullName>
    </recommendedName>
</protein>
<keyword evidence="2" id="KW-1185">Reference proteome</keyword>
<comment type="caution">
    <text evidence="1">The sequence shown here is derived from an EMBL/GenBank/DDBJ whole genome shotgun (WGS) entry which is preliminary data.</text>
</comment>
<evidence type="ECO:0000313" key="1">
    <source>
        <dbReference type="EMBL" id="MFF3669383.1"/>
    </source>
</evidence>
<evidence type="ECO:0000313" key="2">
    <source>
        <dbReference type="Proteomes" id="UP001602013"/>
    </source>
</evidence>
<accession>A0ABW6SYN5</accession>
<reference evidence="1 2" key="1">
    <citation type="submission" date="2024-10" db="EMBL/GenBank/DDBJ databases">
        <title>The Natural Products Discovery Center: Release of the First 8490 Sequenced Strains for Exploring Actinobacteria Biosynthetic Diversity.</title>
        <authorList>
            <person name="Kalkreuter E."/>
            <person name="Kautsar S.A."/>
            <person name="Yang D."/>
            <person name="Bader C.D."/>
            <person name="Teijaro C.N."/>
            <person name="Fluegel L."/>
            <person name="Davis C.M."/>
            <person name="Simpson J.R."/>
            <person name="Lauterbach L."/>
            <person name="Steele A.D."/>
            <person name="Gui C."/>
            <person name="Meng S."/>
            <person name="Li G."/>
            <person name="Viehrig K."/>
            <person name="Ye F."/>
            <person name="Su P."/>
            <person name="Kiefer A.F."/>
            <person name="Nichols A."/>
            <person name="Cepeda A.J."/>
            <person name="Yan W."/>
            <person name="Fan B."/>
            <person name="Jiang Y."/>
            <person name="Adhikari A."/>
            <person name="Zheng C.-J."/>
            <person name="Schuster L."/>
            <person name="Cowan T.M."/>
            <person name="Smanski M.J."/>
            <person name="Chevrette M.G."/>
            <person name="De Carvalho L.P.S."/>
            <person name="Shen B."/>
        </authorList>
    </citation>
    <scope>NUCLEOTIDE SEQUENCE [LARGE SCALE GENOMIC DNA]</scope>
    <source>
        <strain evidence="1 2">NPDC002173</strain>
    </source>
</reference>